<keyword evidence="2" id="KW-0732">Signal</keyword>
<evidence type="ECO:0000256" key="2">
    <source>
        <dbReference type="SAM" id="SignalP"/>
    </source>
</evidence>
<name>A0A9D4LP44_DREPO</name>
<gene>
    <name evidence="3" type="ORF">DPMN_023155</name>
</gene>
<dbReference type="Proteomes" id="UP000828390">
    <property type="component" value="Unassembled WGS sequence"/>
</dbReference>
<keyword evidence="4" id="KW-1185">Reference proteome</keyword>
<organism evidence="3 4">
    <name type="scientific">Dreissena polymorpha</name>
    <name type="common">Zebra mussel</name>
    <name type="synonym">Mytilus polymorpha</name>
    <dbReference type="NCBI Taxonomy" id="45954"/>
    <lineage>
        <taxon>Eukaryota</taxon>
        <taxon>Metazoa</taxon>
        <taxon>Spiralia</taxon>
        <taxon>Lophotrochozoa</taxon>
        <taxon>Mollusca</taxon>
        <taxon>Bivalvia</taxon>
        <taxon>Autobranchia</taxon>
        <taxon>Heteroconchia</taxon>
        <taxon>Euheterodonta</taxon>
        <taxon>Imparidentia</taxon>
        <taxon>Neoheterodontei</taxon>
        <taxon>Myida</taxon>
        <taxon>Dreissenoidea</taxon>
        <taxon>Dreissenidae</taxon>
        <taxon>Dreissena</taxon>
    </lineage>
</organism>
<accession>A0A9D4LP44</accession>
<feature type="region of interest" description="Disordered" evidence="1">
    <location>
        <begin position="714"/>
        <end position="735"/>
    </location>
</feature>
<feature type="chain" id="PRO_5039308664" evidence="2">
    <location>
        <begin position="20"/>
        <end position="735"/>
    </location>
</feature>
<protein>
    <submittedName>
        <fullName evidence="3">Uncharacterized protein</fullName>
    </submittedName>
</protein>
<feature type="signal peptide" evidence="2">
    <location>
        <begin position="1"/>
        <end position="19"/>
    </location>
</feature>
<reference evidence="3" key="2">
    <citation type="submission" date="2020-11" db="EMBL/GenBank/DDBJ databases">
        <authorList>
            <person name="McCartney M.A."/>
            <person name="Auch B."/>
            <person name="Kono T."/>
            <person name="Mallez S."/>
            <person name="Becker A."/>
            <person name="Gohl D.M."/>
            <person name="Silverstein K.A.T."/>
            <person name="Koren S."/>
            <person name="Bechman K.B."/>
            <person name="Herman A."/>
            <person name="Abrahante J.E."/>
            <person name="Garbe J."/>
        </authorList>
    </citation>
    <scope>NUCLEOTIDE SEQUENCE</scope>
    <source>
        <strain evidence="3">Duluth1</strain>
        <tissue evidence="3">Whole animal</tissue>
    </source>
</reference>
<dbReference type="EMBL" id="JAIWYP010000002">
    <property type="protein sequence ID" value="KAH3860261.1"/>
    <property type="molecule type" value="Genomic_DNA"/>
</dbReference>
<dbReference type="AlphaFoldDB" id="A0A9D4LP44"/>
<reference evidence="3" key="1">
    <citation type="journal article" date="2019" name="bioRxiv">
        <title>The Genome of the Zebra Mussel, Dreissena polymorpha: A Resource for Invasive Species Research.</title>
        <authorList>
            <person name="McCartney M.A."/>
            <person name="Auch B."/>
            <person name="Kono T."/>
            <person name="Mallez S."/>
            <person name="Zhang Y."/>
            <person name="Obille A."/>
            <person name="Becker A."/>
            <person name="Abrahante J.E."/>
            <person name="Garbe J."/>
            <person name="Badalamenti J.P."/>
            <person name="Herman A."/>
            <person name="Mangelson H."/>
            <person name="Liachko I."/>
            <person name="Sullivan S."/>
            <person name="Sone E.D."/>
            <person name="Koren S."/>
            <person name="Silverstein K.A.T."/>
            <person name="Beckman K.B."/>
            <person name="Gohl D.M."/>
        </authorList>
    </citation>
    <scope>NUCLEOTIDE SEQUENCE</scope>
    <source>
        <strain evidence="3">Duluth1</strain>
        <tissue evidence="3">Whole animal</tissue>
    </source>
</reference>
<comment type="caution">
    <text evidence="3">The sequence shown here is derived from an EMBL/GenBank/DDBJ whole genome shotgun (WGS) entry which is preliminary data.</text>
</comment>
<evidence type="ECO:0000313" key="4">
    <source>
        <dbReference type="Proteomes" id="UP000828390"/>
    </source>
</evidence>
<evidence type="ECO:0000256" key="1">
    <source>
        <dbReference type="SAM" id="MobiDB-lite"/>
    </source>
</evidence>
<proteinExistence type="predicted"/>
<evidence type="ECO:0000313" key="3">
    <source>
        <dbReference type="EMBL" id="KAH3860261.1"/>
    </source>
</evidence>
<feature type="compositionally biased region" description="Basic and acidic residues" evidence="1">
    <location>
        <begin position="720"/>
        <end position="735"/>
    </location>
</feature>
<sequence length="735" mass="78835">MTTLLLLLLCLVAGWRVRAMSVTSGPMQIDSMDADVIGDPTCKSGQCKICKTYQGREVCLVATIAKANTIHLALVTSGYTLVEGDITASSQGPICVDHVPGTTIQQLCMIPSNVDVTSYKACVDVSAKMNGKTYKDPFGCFQIPNTSSFNLGELFSSDGMVTSSASDDPTCKPGECQICKSYQGSELCLVATITNPDTIHLALVTSGYTLVEGDITASSHNPICVDNVPGTPIQQLCINPSNVDMTNFKACVGVSIKLNGQVYTVPIGCFQIPKPSLSYLQELFSSDGMVTSSASDDPTCKPGECQICKSYQGSELCLVATITNPDTIHLALVTSGYTLVEGDITASSHNPICVDNVPGTPIQQLCINPSNVDMTNFKACVGVSIKLNGQVYTVPIGCFQIPKPSLSYLQELFSSDGMVTSSASDDPTCQPGECQLCKSYRGSELCLVATITNPDTIHLALVTSGYTLVEGDITASSHNPICVDNVPGTPIQQLCINPSNVDMTSFKACVGVSIKLNGQVHTVPIGCFQIPKPSLSYLQELLIDVFRTDTISVDQEDDTFDFAIGDDDGTVDDDPTGVDDGKTICHRGMCKICHHHKNMKACVIAKATKRGMGLGLVVNHHILLKGRLRNDSPICTRHVPRFPAVKSVCLVPSRVDTTKQAACVNVTAEVRDRKFNRSVGCFKIPRDDIDALPELQGLFSSFMHRLVTSDDVSTGSDVINDNKKNDDQTLRFKGH</sequence>